<keyword evidence="10" id="KW-1185">Reference proteome</keyword>
<accession>A0AA40EK03</accession>
<evidence type="ECO:0000256" key="6">
    <source>
        <dbReference type="SAM" id="MobiDB-lite"/>
    </source>
</evidence>
<evidence type="ECO:0000313" key="10">
    <source>
        <dbReference type="Proteomes" id="UP001172155"/>
    </source>
</evidence>
<feature type="compositionally biased region" description="Polar residues" evidence="6">
    <location>
        <begin position="416"/>
        <end position="427"/>
    </location>
</feature>
<feature type="compositionally biased region" description="Low complexity" evidence="6">
    <location>
        <begin position="467"/>
        <end position="487"/>
    </location>
</feature>
<dbReference type="InterPro" id="IPR018617">
    <property type="entry name" value="Ima1_N"/>
</dbReference>
<reference evidence="9" key="1">
    <citation type="submission" date="2023-06" db="EMBL/GenBank/DDBJ databases">
        <title>Genome-scale phylogeny and comparative genomics of the fungal order Sordariales.</title>
        <authorList>
            <consortium name="Lawrence Berkeley National Laboratory"/>
            <person name="Hensen N."/>
            <person name="Bonometti L."/>
            <person name="Westerberg I."/>
            <person name="Brannstrom I.O."/>
            <person name="Guillou S."/>
            <person name="Cros-Aarteil S."/>
            <person name="Calhoun S."/>
            <person name="Haridas S."/>
            <person name="Kuo A."/>
            <person name="Mondo S."/>
            <person name="Pangilinan J."/>
            <person name="Riley R."/>
            <person name="LaButti K."/>
            <person name="Andreopoulos B."/>
            <person name="Lipzen A."/>
            <person name="Chen C."/>
            <person name="Yanf M."/>
            <person name="Daum C."/>
            <person name="Ng V."/>
            <person name="Clum A."/>
            <person name="Steindorff A."/>
            <person name="Ohm R."/>
            <person name="Martin F."/>
            <person name="Silar P."/>
            <person name="Natvig D."/>
            <person name="Lalanne C."/>
            <person name="Gautier V."/>
            <person name="Ament-velasquez S.L."/>
            <person name="Kruys A."/>
            <person name="Hutchinson M.I."/>
            <person name="Powell A.J."/>
            <person name="Barry K."/>
            <person name="Miller A.N."/>
            <person name="Grigoriev I.V."/>
            <person name="Debuchy R."/>
            <person name="Gladieux P."/>
            <person name="Thoren M.H."/>
            <person name="Johannesson H."/>
        </authorList>
    </citation>
    <scope>NUCLEOTIDE SEQUENCE</scope>
    <source>
        <strain evidence="9">SMH3187-1</strain>
    </source>
</reference>
<dbReference type="GO" id="GO:0071765">
    <property type="term" value="P:nuclear inner membrane organization"/>
    <property type="evidence" value="ECO:0007669"/>
    <property type="project" value="InterPro"/>
</dbReference>
<dbReference type="GO" id="GO:0034506">
    <property type="term" value="C:chromosome, centromeric core domain"/>
    <property type="evidence" value="ECO:0007669"/>
    <property type="project" value="TreeGrafter"/>
</dbReference>
<proteinExistence type="predicted"/>
<dbReference type="PANTHER" id="PTHR28538:SF1">
    <property type="entry name" value="INTEGRAL INNER NUCLEAR MEMBRANE PROTEIN IMA1"/>
    <property type="match status" value="1"/>
</dbReference>
<dbReference type="GO" id="GO:0005637">
    <property type="term" value="C:nuclear inner membrane"/>
    <property type="evidence" value="ECO:0007669"/>
    <property type="project" value="UniProtKB-SubCell"/>
</dbReference>
<organism evidence="9 10">
    <name type="scientific">Schizothecium vesticola</name>
    <dbReference type="NCBI Taxonomy" id="314040"/>
    <lineage>
        <taxon>Eukaryota</taxon>
        <taxon>Fungi</taxon>
        <taxon>Dikarya</taxon>
        <taxon>Ascomycota</taxon>
        <taxon>Pezizomycotina</taxon>
        <taxon>Sordariomycetes</taxon>
        <taxon>Sordariomycetidae</taxon>
        <taxon>Sordariales</taxon>
        <taxon>Schizotheciaceae</taxon>
        <taxon>Schizothecium</taxon>
    </lineage>
</organism>
<evidence type="ECO:0000256" key="1">
    <source>
        <dbReference type="ARBA" id="ARBA00004473"/>
    </source>
</evidence>
<dbReference type="Pfam" id="PF09779">
    <property type="entry name" value="Ima1_N"/>
    <property type="match status" value="1"/>
</dbReference>
<feature type="region of interest" description="Disordered" evidence="6">
    <location>
        <begin position="348"/>
        <end position="374"/>
    </location>
</feature>
<comment type="caution">
    <text evidence="9">The sequence shown here is derived from an EMBL/GenBank/DDBJ whole genome shotgun (WGS) entry which is preliminary data.</text>
</comment>
<feature type="transmembrane region" description="Helical" evidence="7">
    <location>
        <begin position="173"/>
        <end position="194"/>
    </location>
</feature>
<keyword evidence="2 7" id="KW-0812">Transmembrane</keyword>
<evidence type="ECO:0000256" key="5">
    <source>
        <dbReference type="ARBA" id="ARBA00023242"/>
    </source>
</evidence>
<keyword evidence="5" id="KW-0539">Nucleus</keyword>
<feature type="region of interest" description="Disordered" evidence="6">
    <location>
        <begin position="611"/>
        <end position="632"/>
    </location>
</feature>
<name>A0AA40EK03_9PEZI</name>
<evidence type="ECO:0000256" key="4">
    <source>
        <dbReference type="ARBA" id="ARBA00023136"/>
    </source>
</evidence>
<evidence type="ECO:0000259" key="8">
    <source>
        <dbReference type="Pfam" id="PF09779"/>
    </source>
</evidence>
<keyword evidence="4 7" id="KW-0472">Membrane</keyword>
<evidence type="ECO:0000256" key="2">
    <source>
        <dbReference type="ARBA" id="ARBA00022692"/>
    </source>
</evidence>
<protein>
    <submittedName>
        <fullName evidence="9">Ima1 N-terminal domain-containing protein</fullName>
    </submittedName>
</protein>
<evidence type="ECO:0000313" key="9">
    <source>
        <dbReference type="EMBL" id="KAK0740724.1"/>
    </source>
</evidence>
<dbReference type="AlphaFoldDB" id="A0AA40EK03"/>
<evidence type="ECO:0000256" key="3">
    <source>
        <dbReference type="ARBA" id="ARBA00022989"/>
    </source>
</evidence>
<feature type="region of interest" description="Disordered" evidence="6">
    <location>
        <begin position="645"/>
        <end position="674"/>
    </location>
</feature>
<comment type="subcellular location">
    <subcellularLocation>
        <location evidence="1">Nucleus inner membrane</location>
        <topology evidence="1">Multi-pass membrane protein</topology>
    </subcellularLocation>
</comment>
<feature type="compositionally biased region" description="Basic and acidic residues" evidence="6">
    <location>
        <begin position="650"/>
        <end position="664"/>
    </location>
</feature>
<keyword evidence="3 7" id="KW-1133">Transmembrane helix</keyword>
<dbReference type="PANTHER" id="PTHR28538">
    <property type="entry name" value="INTEGRAL INNER NUCLEAR MEMBRANE PROTEIN IMA1"/>
    <property type="match status" value="1"/>
</dbReference>
<gene>
    <name evidence="9" type="ORF">B0T18DRAFT_418568</name>
</gene>
<dbReference type="Proteomes" id="UP001172155">
    <property type="component" value="Unassembled WGS sequence"/>
</dbReference>
<evidence type="ECO:0000256" key="7">
    <source>
        <dbReference type="SAM" id="Phobius"/>
    </source>
</evidence>
<dbReference type="InterPro" id="IPR042321">
    <property type="entry name" value="Ima1"/>
</dbReference>
<dbReference type="EMBL" id="JAUKUD010000006">
    <property type="protein sequence ID" value="KAK0740724.1"/>
    <property type="molecule type" value="Genomic_DNA"/>
</dbReference>
<feature type="compositionally biased region" description="Low complexity" evidence="6">
    <location>
        <begin position="541"/>
        <end position="552"/>
    </location>
</feature>
<feature type="region of interest" description="Disordered" evidence="6">
    <location>
        <begin position="467"/>
        <end position="552"/>
    </location>
</feature>
<dbReference type="GO" id="GO:0044732">
    <property type="term" value="C:mitotic spindle pole body"/>
    <property type="evidence" value="ECO:0007669"/>
    <property type="project" value="TreeGrafter"/>
</dbReference>
<sequence>MPRLLRSRYLDCFYCGRRTSTPFDASTRRFDCAHCEATNFLDEHGQITDPPVATDREATTPAKFAVLRPRPPPSSPSSEVFCKTCLKNQHLLRSILAQYLPDPDDPDYEAREKHYFAFRRHQEELYPQLCDDCEPRVLQRLEQAAYTAKTDALRRTIEKSMATRKKITSPRRLSFVDLVGGSLWVAGLVLQLFWHLSILERVYKQAMDVIPFSEDDIVTASGRDDLIVCILGAMGPFLALLPAPEQSLRWSVFATILGAWWNPHFIQVYRGFTKHITGIPKWYMFQFIALALRIGLQIGSSVLTPDSSQHNKQLAFHLFTGALSILVSTLAPRTIKIDTSPLFSAHKPITIPKAPKGKGTAVPVPQNRRRSTGGELNMIDLLEEIDSTSSSQAIRPPSPASPQGSPVLRHRPRPQQPSLFQPESTNVNLNGLSLAPAARYSEEMDWAPTTSRYPAFNAAAAAAPRPQPQYPFHARAPPAPSAPLGAAGHRSFQPTTTPLFPGAPPPPPRGAGGMFGRLPTHTSHHQRHHQQPEEDEEEPEPLQYQPQQPQQPVQFRDAQFFNPTRDSDPRNSLSDMFSTSFNVADEQAGSPPKKTAGWGGLSSFASALALGSTRREKEVSPPPRQIEAAPAPVEAGVGVAGFPVGALGGEARRETRAQRARREAQQGSSFGRGF</sequence>
<feature type="domain" description="Ima1 N-terminal" evidence="8">
    <location>
        <begin position="11"/>
        <end position="137"/>
    </location>
</feature>
<dbReference type="GO" id="GO:0034992">
    <property type="term" value="C:microtubule organizing center attachment site"/>
    <property type="evidence" value="ECO:0007669"/>
    <property type="project" value="TreeGrafter"/>
</dbReference>
<feature type="region of interest" description="Disordered" evidence="6">
    <location>
        <begin position="387"/>
        <end position="427"/>
    </location>
</feature>